<dbReference type="KEGG" id="mdo:103103144"/>
<comment type="function">
    <text evidence="7">Implicated in chromosome condensation and DNA damage induced cellular responses. May play a role in neurogenesis and regulation of the size of the cerebral cortex.</text>
</comment>
<dbReference type="GO" id="GO:0021987">
    <property type="term" value="P:cerebral cortex development"/>
    <property type="evidence" value="ECO:0007669"/>
    <property type="project" value="InterPro"/>
</dbReference>
<dbReference type="InParanoid" id="A0A5F8HGF8"/>
<evidence type="ECO:0000256" key="1">
    <source>
        <dbReference type="ARBA" id="ARBA00004300"/>
    </source>
</evidence>
<dbReference type="Bgee" id="ENSMODG00000023192">
    <property type="expression patterns" value="Expressed in skeleton of lower jaw and 19 other cell types or tissues"/>
</dbReference>
<sequence length="855" mass="96928">MAAPGPVASPRPGGEPILKDVVAYVEVWSSSGVENYSKTFVNQLLSMGARVSKTFNRNVTHVIFKEGYQSTWNKAQKYGVKLVSVLWVEKCRLSGKHVDESLFPAINTHEGLSSLIKKKRKCMQPKDFIPRTPENDRRLQKKIEKMANELNMQKTSIDNDIPVLLFEADGSLMYSPTAKIKDQCNAMEKRLQEMKDKRENLSPTFSQMLALNSDPSSSGVALNTSLNTSHSDEFISDVLNTSFDDIWRNSEQRKRTVKSEKHTREANTDTCLSSPISKTASCHLFDSITPQRSKSNLTAENRNFQNTLTTEVLTPEKTHFEEVSKKLFSDKDYLNPLAIVESHSTKSPRPTNTSEKQLRSLMHINSPLKEKSRKKKSTIKFATPKVHRDKAENFLELMTTPVKVSPACEEAIYEDYFSPTNLKEGNSKNCTSKVKQILESPSHLNSQKSVYRSKKRSILENSDYPNFSKRIKLIETSDNLVEECNCTLKKLPNSERNMSLNCNPYSEIPNANEILGCYNEIDSQERERNIAIGGNNCLHTADESVLMSQYLESGSCDTLVSLERDSKEVLTNKKESIIPMNIQKKENINSEVFNSCESKKQDFNFIFKSDAALEKSVKEMENPSRYIQSVESGKAKLNILEDISKGFMDQKIKSLEESKKTRKVKKPTRTLVMTSMPSEKQNIIMQVVDKLKDFSISCEVCESTTHVVAGEPRRTLNVLLGIARGCWIVSYEWVLWSLEFGHWISEEPYELSNNFPAASICRLERHLSTGQYQGDLFASQPVMFITAASEPPCAKLRELVQLCGGHVSRSPFVASIYIGPYRGKKLPQIKHLSEKWILDSITQHKICPCENYLMP</sequence>
<feature type="domain" description="BRCT" evidence="10">
    <location>
        <begin position="772"/>
        <end position="854"/>
    </location>
</feature>
<dbReference type="GeneTree" id="ENSGT00390000018842"/>
<evidence type="ECO:0000313" key="12">
    <source>
        <dbReference type="Proteomes" id="UP000002280"/>
    </source>
</evidence>
<evidence type="ECO:0000256" key="3">
    <source>
        <dbReference type="ARBA" id="ARBA00022490"/>
    </source>
</evidence>
<dbReference type="Pfam" id="PF12258">
    <property type="entry name" value="Microcephalin"/>
    <property type="match status" value="1"/>
</dbReference>
<dbReference type="Ensembl" id="ENSMODT00000066686.1">
    <property type="protein sequence ID" value="ENSMODP00000058591.1"/>
    <property type="gene ID" value="ENSMODG00000023192.2"/>
</dbReference>
<accession>A0A5F8HGF8</accession>
<dbReference type="GO" id="GO:0005813">
    <property type="term" value="C:centrosome"/>
    <property type="evidence" value="ECO:0007669"/>
    <property type="project" value="UniProtKB-SubCell"/>
</dbReference>
<organism evidence="11 12">
    <name type="scientific">Monodelphis domestica</name>
    <name type="common">Gray short-tailed opossum</name>
    <dbReference type="NCBI Taxonomy" id="13616"/>
    <lineage>
        <taxon>Eukaryota</taxon>
        <taxon>Metazoa</taxon>
        <taxon>Chordata</taxon>
        <taxon>Craniata</taxon>
        <taxon>Vertebrata</taxon>
        <taxon>Euteleostomi</taxon>
        <taxon>Mammalia</taxon>
        <taxon>Metatheria</taxon>
        <taxon>Didelphimorphia</taxon>
        <taxon>Didelphidae</taxon>
        <taxon>Monodelphis</taxon>
    </lineage>
</organism>
<keyword evidence="12" id="KW-1185">Reference proteome</keyword>
<dbReference type="SUPFAM" id="SSF52113">
    <property type="entry name" value="BRCT domain"/>
    <property type="match status" value="3"/>
</dbReference>
<dbReference type="FunFam" id="3.40.50.10190:FF:000047">
    <property type="entry name" value="Microcephalin"/>
    <property type="match status" value="1"/>
</dbReference>
<dbReference type="InterPro" id="IPR036420">
    <property type="entry name" value="BRCT_dom_sf"/>
</dbReference>
<evidence type="ECO:0000256" key="7">
    <source>
        <dbReference type="ARBA" id="ARBA00025455"/>
    </source>
</evidence>
<reference evidence="11 12" key="1">
    <citation type="journal article" date="2007" name="Nature">
        <title>Genome of the marsupial Monodelphis domestica reveals innovation in non-coding sequences.</title>
        <authorList>
            <person name="Mikkelsen T.S."/>
            <person name="Wakefield M.J."/>
            <person name="Aken B."/>
            <person name="Amemiya C.T."/>
            <person name="Chang J.L."/>
            <person name="Duke S."/>
            <person name="Garber M."/>
            <person name="Gentles A.J."/>
            <person name="Goodstadt L."/>
            <person name="Heger A."/>
            <person name="Jurka J."/>
            <person name="Kamal M."/>
            <person name="Mauceli E."/>
            <person name="Searle S.M."/>
            <person name="Sharpe T."/>
            <person name="Baker M.L."/>
            <person name="Batzer M.A."/>
            <person name="Benos P.V."/>
            <person name="Belov K."/>
            <person name="Clamp M."/>
            <person name="Cook A."/>
            <person name="Cuff J."/>
            <person name="Das R."/>
            <person name="Davidow L."/>
            <person name="Deakin J.E."/>
            <person name="Fazzari M.J."/>
            <person name="Glass J.L."/>
            <person name="Grabherr M."/>
            <person name="Greally J.M."/>
            <person name="Gu W."/>
            <person name="Hore T.A."/>
            <person name="Huttley G.A."/>
            <person name="Kleber M."/>
            <person name="Jirtle R.L."/>
            <person name="Koina E."/>
            <person name="Lee J.T."/>
            <person name="Mahony S."/>
            <person name="Marra M.A."/>
            <person name="Miller R.D."/>
            <person name="Nicholls R.D."/>
            <person name="Oda M."/>
            <person name="Papenfuss A.T."/>
            <person name="Parra Z.E."/>
            <person name="Pollock D.D."/>
            <person name="Ray D.A."/>
            <person name="Schein J.E."/>
            <person name="Speed T.P."/>
            <person name="Thompson K."/>
            <person name="VandeBerg J.L."/>
            <person name="Wade C.M."/>
            <person name="Walker J.A."/>
            <person name="Waters P.D."/>
            <person name="Webber C."/>
            <person name="Weidman J.R."/>
            <person name="Xie X."/>
            <person name="Zody M.C."/>
            <person name="Baldwin J."/>
            <person name="Abdouelleil A."/>
            <person name="Abdulkadir J."/>
            <person name="Abebe A."/>
            <person name="Abera B."/>
            <person name="Abreu J."/>
            <person name="Acer S.C."/>
            <person name="Aftuck L."/>
            <person name="Alexander A."/>
            <person name="An P."/>
            <person name="Anderson E."/>
            <person name="Anderson S."/>
            <person name="Arachi H."/>
            <person name="Azer M."/>
            <person name="Bachantsang P."/>
            <person name="Barry A."/>
            <person name="Bayul T."/>
            <person name="Berlin A."/>
            <person name="Bessette D."/>
            <person name="Bloom T."/>
            <person name="Bloom T."/>
            <person name="Boguslavskiy L."/>
            <person name="Bonnet C."/>
            <person name="Boukhgalter B."/>
            <person name="Bourzgui I."/>
            <person name="Brown A."/>
            <person name="Cahill P."/>
            <person name="Channer S."/>
            <person name="Cheshatsang Y."/>
            <person name="Chuda L."/>
            <person name="Citroen M."/>
            <person name="Collymore A."/>
            <person name="Cooke P."/>
            <person name="Costello M."/>
            <person name="D'Aco K."/>
            <person name="Daza R."/>
            <person name="De Haan G."/>
            <person name="DeGray S."/>
            <person name="DeMaso C."/>
            <person name="Dhargay N."/>
            <person name="Dooley K."/>
            <person name="Dooley E."/>
            <person name="Doricent M."/>
            <person name="Dorje P."/>
            <person name="Dorjee K."/>
            <person name="Dupes A."/>
            <person name="Elong R."/>
            <person name="Falk J."/>
            <person name="Farina A."/>
            <person name="Faro S."/>
            <person name="Ferguson D."/>
            <person name="Fisher S."/>
            <person name="Foley C.D."/>
            <person name="Franke A."/>
            <person name="Friedrich D."/>
            <person name="Gadbois L."/>
            <person name="Gearin G."/>
            <person name="Gearin C.R."/>
            <person name="Giannoukos G."/>
            <person name="Goode T."/>
            <person name="Graham J."/>
            <person name="Grandbois E."/>
            <person name="Grewal S."/>
            <person name="Gyaltsen K."/>
            <person name="Hafez N."/>
            <person name="Hagos B."/>
            <person name="Hall J."/>
            <person name="Henson C."/>
            <person name="Hollinger A."/>
            <person name="Honan T."/>
            <person name="Huard M.D."/>
            <person name="Hughes L."/>
            <person name="Hurhula B."/>
            <person name="Husby M.E."/>
            <person name="Kamat A."/>
            <person name="Kanga B."/>
            <person name="Kashin S."/>
            <person name="Khazanovich D."/>
            <person name="Kisner P."/>
            <person name="Lance K."/>
            <person name="Lara M."/>
            <person name="Lee W."/>
            <person name="Lennon N."/>
            <person name="Letendre F."/>
            <person name="LeVine R."/>
            <person name="Lipovsky A."/>
            <person name="Liu X."/>
            <person name="Liu J."/>
            <person name="Liu S."/>
            <person name="Lokyitsang T."/>
            <person name="Lokyitsang Y."/>
            <person name="Lubonja R."/>
            <person name="Lui A."/>
            <person name="MacDonald P."/>
            <person name="Magnisalis V."/>
            <person name="Maru K."/>
            <person name="Matthews C."/>
            <person name="McCusker W."/>
            <person name="McDonough S."/>
            <person name="Mehta T."/>
            <person name="Meldrim J."/>
            <person name="Meneus L."/>
            <person name="Mihai O."/>
            <person name="Mihalev A."/>
            <person name="Mihova T."/>
            <person name="Mittelman R."/>
            <person name="Mlenga V."/>
            <person name="Montmayeur A."/>
            <person name="Mulrain L."/>
            <person name="Navidi A."/>
            <person name="Naylor J."/>
            <person name="Negash T."/>
            <person name="Nguyen T."/>
            <person name="Nguyen N."/>
            <person name="Nicol R."/>
            <person name="Norbu C."/>
            <person name="Norbu N."/>
            <person name="Novod N."/>
            <person name="O'Neill B."/>
            <person name="Osman S."/>
            <person name="Markiewicz E."/>
            <person name="Oyono O.L."/>
            <person name="Patti C."/>
            <person name="Phunkhang P."/>
            <person name="Pierre F."/>
            <person name="Priest M."/>
            <person name="Raghuraman S."/>
            <person name="Rege F."/>
            <person name="Reyes R."/>
            <person name="Rise C."/>
            <person name="Rogov P."/>
            <person name="Ross K."/>
            <person name="Ryan E."/>
            <person name="Settipalli S."/>
            <person name="Shea T."/>
            <person name="Sherpa N."/>
            <person name="Shi L."/>
            <person name="Shih D."/>
            <person name="Sparrow T."/>
            <person name="Spaulding J."/>
            <person name="Stalker J."/>
            <person name="Stange-Thomann N."/>
            <person name="Stavropoulos S."/>
            <person name="Stone C."/>
            <person name="Strader C."/>
            <person name="Tesfaye S."/>
            <person name="Thomson T."/>
            <person name="Thoulutsang Y."/>
            <person name="Thoulutsang D."/>
            <person name="Topham K."/>
            <person name="Topping I."/>
            <person name="Tsamla T."/>
            <person name="Vassiliev H."/>
            <person name="Vo A."/>
            <person name="Wangchuk T."/>
            <person name="Wangdi T."/>
            <person name="Weiand M."/>
            <person name="Wilkinson J."/>
            <person name="Wilson A."/>
            <person name="Yadav S."/>
            <person name="Young G."/>
            <person name="Yu Q."/>
            <person name="Zembek L."/>
            <person name="Zhong D."/>
            <person name="Zimmer A."/>
            <person name="Zwirko Z."/>
            <person name="Jaffe D.B."/>
            <person name="Alvarez P."/>
            <person name="Brockman W."/>
            <person name="Butler J."/>
            <person name="Chin C."/>
            <person name="Gnerre S."/>
            <person name="MacCallum I."/>
            <person name="Graves J.A."/>
            <person name="Ponting C.P."/>
            <person name="Breen M."/>
            <person name="Samollow P.B."/>
            <person name="Lander E.S."/>
            <person name="Lindblad-Toh K."/>
        </authorList>
    </citation>
    <scope>NUCLEOTIDE SEQUENCE [LARGE SCALE GENOMIC DNA]</scope>
</reference>
<dbReference type="Proteomes" id="UP000002280">
    <property type="component" value="Chromosome 1"/>
</dbReference>
<dbReference type="CDD" id="cd17716">
    <property type="entry name" value="BRCT_microcephalin_rpt1"/>
    <property type="match status" value="1"/>
</dbReference>
<dbReference type="FunCoup" id="A0A5F8HGF8">
    <property type="interactions" value="2096"/>
</dbReference>
<feature type="domain" description="BRCT" evidence="10">
    <location>
        <begin position="13"/>
        <end position="105"/>
    </location>
</feature>
<proteinExistence type="predicted"/>
<dbReference type="PROSITE" id="PS50172">
    <property type="entry name" value="BRCT"/>
    <property type="match status" value="3"/>
</dbReference>
<dbReference type="PANTHER" id="PTHR14625:SF3">
    <property type="entry name" value="MICROCEPHALIN"/>
    <property type="match status" value="1"/>
</dbReference>
<dbReference type="SMART" id="SM00292">
    <property type="entry name" value="BRCT"/>
    <property type="match status" value="3"/>
</dbReference>
<name>A0A5F8HGF8_MONDO</name>
<dbReference type="Gene3D" id="3.40.50.10190">
    <property type="entry name" value="BRCT domain"/>
    <property type="match status" value="3"/>
</dbReference>
<feature type="region of interest" description="Disordered" evidence="9">
    <location>
        <begin position="252"/>
        <end position="272"/>
    </location>
</feature>
<dbReference type="InterPro" id="IPR022047">
    <property type="entry name" value="Microcephalin-like"/>
</dbReference>
<dbReference type="InterPro" id="IPR029504">
    <property type="entry name" value="Microcephalin_mammal"/>
</dbReference>
<reference evidence="11" key="2">
    <citation type="submission" date="2025-08" db="UniProtKB">
        <authorList>
            <consortium name="Ensembl"/>
        </authorList>
    </citation>
    <scope>IDENTIFICATION</scope>
</reference>
<dbReference type="OMA" id="AMEPRMT"/>
<dbReference type="CTD" id="79648"/>
<evidence type="ECO:0000313" key="11">
    <source>
        <dbReference type="Ensembl" id="ENSMODP00000058591.1"/>
    </source>
</evidence>
<dbReference type="PANTHER" id="PTHR14625">
    <property type="entry name" value="MICROCEPHALIN"/>
    <property type="match status" value="1"/>
</dbReference>
<dbReference type="AlphaFoldDB" id="A0A5F8HGF8"/>
<keyword evidence="3" id="KW-0963">Cytoplasm</keyword>
<dbReference type="Pfam" id="PF00533">
    <property type="entry name" value="BRCT"/>
    <property type="match status" value="1"/>
</dbReference>
<dbReference type="Pfam" id="PF12738">
    <property type="entry name" value="PTCB-BRCT"/>
    <property type="match status" value="1"/>
</dbReference>
<evidence type="ECO:0000256" key="9">
    <source>
        <dbReference type="SAM" id="MobiDB-lite"/>
    </source>
</evidence>
<protein>
    <recommendedName>
        <fullName evidence="2">Microcephalin</fullName>
    </recommendedName>
</protein>
<evidence type="ECO:0000256" key="5">
    <source>
        <dbReference type="ARBA" id="ARBA00022737"/>
    </source>
</evidence>
<feature type="domain" description="BRCT" evidence="10">
    <location>
        <begin position="702"/>
        <end position="751"/>
    </location>
</feature>
<dbReference type="GeneID" id="103103144"/>
<evidence type="ECO:0000256" key="2">
    <source>
        <dbReference type="ARBA" id="ARBA00017027"/>
    </source>
</evidence>
<feature type="compositionally biased region" description="Basic and acidic residues" evidence="9">
    <location>
        <begin position="252"/>
        <end position="267"/>
    </location>
</feature>
<dbReference type="CDD" id="cd17736">
    <property type="entry name" value="BRCT_microcephalin_rpt2"/>
    <property type="match status" value="1"/>
</dbReference>
<dbReference type="OrthoDB" id="2384350at2759"/>
<reference evidence="11" key="3">
    <citation type="submission" date="2025-09" db="UniProtKB">
        <authorList>
            <consortium name="Ensembl"/>
        </authorList>
    </citation>
    <scope>IDENTIFICATION</scope>
</reference>
<evidence type="ECO:0000256" key="4">
    <source>
        <dbReference type="ARBA" id="ARBA00022553"/>
    </source>
</evidence>
<evidence type="ECO:0000259" key="10">
    <source>
        <dbReference type="PROSITE" id="PS50172"/>
    </source>
</evidence>
<dbReference type="STRING" id="13616.ENSMODP00000058591"/>
<comment type="subunit">
    <text evidence="8">Interacts with CDC27 and maybe other components of the APC/C complex. Interacts with histone variant H2AX under DNA damage conditions.</text>
</comment>
<evidence type="ECO:0000256" key="6">
    <source>
        <dbReference type="ARBA" id="ARBA00023212"/>
    </source>
</evidence>
<dbReference type="CDD" id="cd17751">
    <property type="entry name" value="BRCT_microcephalin_rpt3"/>
    <property type="match status" value="1"/>
</dbReference>
<keyword evidence="4" id="KW-0597">Phosphoprotein</keyword>
<evidence type="ECO:0000256" key="8">
    <source>
        <dbReference type="ARBA" id="ARBA00026061"/>
    </source>
</evidence>
<comment type="subcellular location">
    <subcellularLocation>
        <location evidence="1">Cytoplasm</location>
        <location evidence="1">Cytoskeleton</location>
        <location evidence="1">Microtubule organizing center</location>
        <location evidence="1">Centrosome</location>
    </subcellularLocation>
</comment>
<dbReference type="GO" id="GO:0000278">
    <property type="term" value="P:mitotic cell cycle"/>
    <property type="evidence" value="ECO:0000318"/>
    <property type="project" value="GO_Central"/>
</dbReference>
<dbReference type="InterPro" id="IPR001357">
    <property type="entry name" value="BRCT_dom"/>
</dbReference>
<keyword evidence="5" id="KW-0677">Repeat</keyword>
<keyword evidence="6" id="KW-0206">Cytoskeleton</keyword>